<dbReference type="Gene3D" id="2.140.10.30">
    <property type="entry name" value="Dipeptidylpeptidase IV, N-terminal domain"/>
    <property type="match status" value="1"/>
</dbReference>
<protein>
    <recommendedName>
        <fullName evidence="5">Dipeptidyl peptidase</fullName>
    </recommendedName>
</protein>
<dbReference type="Pfam" id="PF00326">
    <property type="entry name" value="Peptidase_S9"/>
    <property type="match status" value="1"/>
</dbReference>
<evidence type="ECO:0000313" key="3">
    <source>
        <dbReference type="EMBL" id="OQR82402.1"/>
    </source>
</evidence>
<dbReference type="EMBL" id="JNBR01002464">
    <property type="protein sequence ID" value="OQR82402.1"/>
    <property type="molecule type" value="Genomic_DNA"/>
</dbReference>
<dbReference type="InterPro" id="IPR050278">
    <property type="entry name" value="Serine_Prot_S9B/DPPIV"/>
</dbReference>
<sequence length="821" mass="91239">MDGRWLGTRKDYDRALGLPEALRGKVFHGDVEPHWSEDSSRFWYLREMPPPAGPELHFVDCRASTRYVDGLRLLQTIAKRLGVENVRPILAAFVEGAPHLVRVRAESDFGQHWFLCDVHSYCVDIEPAMDEPEFEPSLVPTMISTSAGVEIQLLVVNSWTSPVTMYWVDTEGKSHRYAAIAAGGEASQRTYEGHVWKLVSDKSNNVVAWYRGSSRNERVELIRPNALETSELPAAPTQTDPFNLVHDGVPLTTDGHKGLSYSGAVVCPNKQFIASFRTHAPENPRQLTLLEMAATENGALLPASRVQTHEYLKPGDPMPYEEPVLVEIATKRVIAVQSPELFAGAYGNSQWHWHPSGDWCFFLHDARGHKVQRIVAVHCRTGQARVMLEETSVTFIDHPKTYLKYLAASNELLWSSERSGYRHLYLYALPSRFDALDRLHGFPLTQGDFVVKGVESIDTAKRTLTLAVRGYHRDMDPYYVHFLRLDLATRALTLLSTADATHDAPRFSPDGTTYLMRYSRVDLAPVVELRRSADGALLLQVESADVAPLLATGWQPPLRFSALARDGATRIYGIAVLPTHAPLAPPRPFRVVEHIYAGPHSAFVPKAWGLIVAMQQLAELGFVVVQIDGMGTAQRSKAFHDVCYQNLADAGLPDRVLWLRAFAAAHPQLVDLRGGVGIYGGSAGGQSAVAALLTQGDMYAVAVADCGCHDNRVDKLWWNELFMGYPVTDCYAANANVALVHRMESPRQKLLLTVGLLDTNVDPASTLQLAQALIDADKDFEILPFPRLGHGAAESAYGKRKRMDFFVRHLLRSEPRAEYAV</sequence>
<dbReference type="AlphaFoldDB" id="A0A1V9Y9J0"/>
<dbReference type="GO" id="GO:0008236">
    <property type="term" value="F:serine-type peptidase activity"/>
    <property type="evidence" value="ECO:0007669"/>
    <property type="project" value="InterPro"/>
</dbReference>
<dbReference type="PANTHER" id="PTHR11731">
    <property type="entry name" value="PROTEASE FAMILY S9B,C DIPEPTIDYL-PEPTIDASE IV-RELATED"/>
    <property type="match status" value="1"/>
</dbReference>
<dbReference type="PANTHER" id="PTHR11731:SF118">
    <property type="entry name" value="BLR1971 PROTEIN"/>
    <property type="match status" value="1"/>
</dbReference>
<dbReference type="Proteomes" id="UP000243579">
    <property type="component" value="Unassembled WGS sequence"/>
</dbReference>
<dbReference type="Gene3D" id="3.40.50.1820">
    <property type="entry name" value="alpha/beta hydrolase"/>
    <property type="match status" value="1"/>
</dbReference>
<dbReference type="SUPFAM" id="SSF53474">
    <property type="entry name" value="alpha/beta-Hydrolases"/>
    <property type="match status" value="1"/>
</dbReference>
<dbReference type="InterPro" id="IPR001375">
    <property type="entry name" value="Peptidase_S9_cat"/>
</dbReference>
<organism evidence="3 4">
    <name type="scientific">Achlya hypogyna</name>
    <name type="common">Oomycete</name>
    <name type="synonym">Protoachlya hypogyna</name>
    <dbReference type="NCBI Taxonomy" id="1202772"/>
    <lineage>
        <taxon>Eukaryota</taxon>
        <taxon>Sar</taxon>
        <taxon>Stramenopiles</taxon>
        <taxon>Oomycota</taxon>
        <taxon>Saprolegniomycetes</taxon>
        <taxon>Saprolegniales</taxon>
        <taxon>Achlyaceae</taxon>
        <taxon>Achlya</taxon>
    </lineage>
</organism>
<dbReference type="InterPro" id="IPR029058">
    <property type="entry name" value="AB_hydrolase_fold"/>
</dbReference>
<dbReference type="Gene3D" id="2.60.40.780">
    <property type="entry name" value="von Hippel-Lindau disease tumour suppressor, beta domain"/>
    <property type="match status" value="1"/>
</dbReference>
<dbReference type="InterPro" id="IPR037140">
    <property type="entry name" value="VHL_beta_dom_sf"/>
</dbReference>
<dbReference type="SUPFAM" id="SSF82171">
    <property type="entry name" value="DPP6 N-terminal domain-like"/>
    <property type="match status" value="1"/>
</dbReference>
<evidence type="ECO:0000259" key="2">
    <source>
        <dbReference type="Pfam" id="PF00930"/>
    </source>
</evidence>
<proteinExistence type="predicted"/>
<feature type="domain" description="Dipeptidylpeptidase IV N-terminal" evidence="2">
    <location>
        <begin position="267"/>
        <end position="524"/>
    </location>
</feature>
<dbReference type="Pfam" id="PF00930">
    <property type="entry name" value="DPPIV_N"/>
    <property type="match status" value="1"/>
</dbReference>
<dbReference type="GO" id="GO:0006508">
    <property type="term" value="P:proteolysis"/>
    <property type="evidence" value="ECO:0007669"/>
    <property type="project" value="InterPro"/>
</dbReference>
<keyword evidence="4" id="KW-1185">Reference proteome</keyword>
<evidence type="ECO:0008006" key="5">
    <source>
        <dbReference type="Google" id="ProtNLM"/>
    </source>
</evidence>
<evidence type="ECO:0000313" key="4">
    <source>
        <dbReference type="Proteomes" id="UP000243579"/>
    </source>
</evidence>
<feature type="domain" description="Peptidase S9 prolyl oligopeptidase catalytic" evidence="1">
    <location>
        <begin position="614"/>
        <end position="810"/>
    </location>
</feature>
<dbReference type="STRING" id="1202772.A0A1V9Y9J0"/>
<gene>
    <name evidence="3" type="ORF">ACHHYP_16117</name>
</gene>
<name>A0A1V9Y9J0_ACHHY</name>
<accession>A0A1V9Y9J0</accession>
<comment type="caution">
    <text evidence="3">The sequence shown here is derived from an EMBL/GenBank/DDBJ whole genome shotgun (WGS) entry which is preliminary data.</text>
</comment>
<dbReference type="OrthoDB" id="413400at2759"/>
<reference evidence="3 4" key="1">
    <citation type="journal article" date="2014" name="Genome Biol. Evol.">
        <title>The secreted proteins of Achlya hypogyna and Thraustotheca clavata identify the ancestral oomycete secretome and reveal gene acquisitions by horizontal gene transfer.</title>
        <authorList>
            <person name="Misner I."/>
            <person name="Blouin N."/>
            <person name="Leonard G."/>
            <person name="Richards T.A."/>
            <person name="Lane C.E."/>
        </authorList>
    </citation>
    <scope>NUCLEOTIDE SEQUENCE [LARGE SCALE GENOMIC DNA]</scope>
    <source>
        <strain evidence="3 4">ATCC 48635</strain>
    </source>
</reference>
<dbReference type="InterPro" id="IPR002469">
    <property type="entry name" value="Peptidase_S9B_N"/>
</dbReference>
<evidence type="ECO:0000259" key="1">
    <source>
        <dbReference type="Pfam" id="PF00326"/>
    </source>
</evidence>